<accession>A0A2U1M6K1</accession>
<sequence length="171" mass="19636">MEVAMEIVIQKRVRKIYLLLLCLIDAWRLVVCTLIHRYQVEFEIDLHDEASIQACPSVLCINAHFKLETFKLNYPIDYKYEGASPAGSQKPNTAVLRHLFASLFGLSCEISDVVPATRYCYWNSGPFERFNRNGRMLAKEVSFVMLDEADWMLDMGFEPEVCSILSQKNSG</sequence>
<dbReference type="Proteomes" id="UP000245207">
    <property type="component" value="Unassembled WGS sequence"/>
</dbReference>
<dbReference type="SUPFAM" id="SSF52540">
    <property type="entry name" value="P-loop containing nucleoside triphosphate hydrolases"/>
    <property type="match status" value="1"/>
</dbReference>
<name>A0A2U1M6K1_ARTAN</name>
<dbReference type="EMBL" id="PKPP01006327">
    <property type="protein sequence ID" value="PWA56878.1"/>
    <property type="molecule type" value="Genomic_DNA"/>
</dbReference>
<gene>
    <name evidence="1" type="ORF">CTI12_AA414290</name>
</gene>
<dbReference type="AlphaFoldDB" id="A0A2U1M6K1"/>
<proteinExistence type="predicted"/>
<dbReference type="Gene3D" id="3.40.50.300">
    <property type="entry name" value="P-loop containing nucleotide triphosphate hydrolases"/>
    <property type="match status" value="1"/>
</dbReference>
<reference evidence="1 2" key="1">
    <citation type="journal article" date="2018" name="Mol. Plant">
        <title>The genome of Artemisia annua provides insight into the evolution of Asteraceae family and artemisinin biosynthesis.</title>
        <authorList>
            <person name="Shen Q."/>
            <person name="Zhang L."/>
            <person name="Liao Z."/>
            <person name="Wang S."/>
            <person name="Yan T."/>
            <person name="Shi P."/>
            <person name="Liu M."/>
            <person name="Fu X."/>
            <person name="Pan Q."/>
            <person name="Wang Y."/>
            <person name="Lv Z."/>
            <person name="Lu X."/>
            <person name="Zhang F."/>
            <person name="Jiang W."/>
            <person name="Ma Y."/>
            <person name="Chen M."/>
            <person name="Hao X."/>
            <person name="Li L."/>
            <person name="Tang Y."/>
            <person name="Lv G."/>
            <person name="Zhou Y."/>
            <person name="Sun X."/>
            <person name="Brodelius P.E."/>
            <person name="Rose J.K.C."/>
            <person name="Tang K."/>
        </authorList>
    </citation>
    <scope>NUCLEOTIDE SEQUENCE [LARGE SCALE GENOMIC DNA]</scope>
    <source>
        <strain evidence="2">cv. Huhao1</strain>
        <tissue evidence="1">Leaf</tissue>
    </source>
</reference>
<keyword evidence="2" id="KW-1185">Reference proteome</keyword>
<protein>
    <submittedName>
        <fullName evidence="1">Uncharacterized protein</fullName>
    </submittedName>
</protein>
<evidence type="ECO:0000313" key="1">
    <source>
        <dbReference type="EMBL" id="PWA56878.1"/>
    </source>
</evidence>
<organism evidence="1 2">
    <name type="scientific">Artemisia annua</name>
    <name type="common">Sweet wormwood</name>
    <dbReference type="NCBI Taxonomy" id="35608"/>
    <lineage>
        <taxon>Eukaryota</taxon>
        <taxon>Viridiplantae</taxon>
        <taxon>Streptophyta</taxon>
        <taxon>Embryophyta</taxon>
        <taxon>Tracheophyta</taxon>
        <taxon>Spermatophyta</taxon>
        <taxon>Magnoliopsida</taxon>
        <taxon>eudicotyledons</taxon>
        <taxon>Gunneridae</taxon>
        <taxon>Pentapetalae</taxon>
        <taxon>asterids</taxon>
        <taxon>campanulids</taxon>
        <taxon>Asterales</taxon>
        <taxon>Asteraceae</taxon>
        <taxon>Asteroideae</taxon>
        <taxon>Anthemideae</taxon>
        <taxon>Artemisiinae</taxon>
        <taxon>Artemisia</taxon>
    </lineage>
</organism>
<dbReference type="InterPro" id="IPR027417">
    <property type="entry name" value="P-loop_NTPase"/>
</dbReference>
<comment type="caution">
    <text evidence="1">The sequence shown here is derived from an EMBL/GenBank/DDBJ whole genome shotgun (WGS) entry which is preliminary data.</text>
</comment>
<evidence type="ECO:0000313" key="2">
    <source>
        <dbReference type="Proteomes" id="UP000245207"/>
    </source>
</evidence>